<dbReference type="AlphaFoldDB" id="A0A3A3G2Q8"/>
<keyword evidence="6" id="KW-1185">Reference proteome</keyword>
<reference evidence="6" key="1">
    <citation type="submission" date="2018-09" db="EMBL/GenBank/DDBJ databases">
        <authorList>
            <person name="Zhu H."/>
        </authorList>
    </citation>
    <scope>NUCLEOTIDE SEQUENCE [LARGE SCALE GENOMIC DNA]</scope>
    <source>
        <strain evidence="6">K1R23-30</strain>
    </source>
</reference>
<dbReference type="InterPro" id="IPR048903">
    <property type="entry name" value="MdcG_N"/>
</dbReference>
<evidence type="ECO:0000313" key="6">
    <source>
        <dbReference type="Proteomes" id="UP000265955"/>
    </source>
</evidence>
<dbReference type="InterPro" id="IPR017557">
    <property type="entry name" value="Holo-ACP_synthase"/>
</dbReference>
<dbReference type="Pfam" id="PF10620">
    <property type="entry name" value="MdcG"/>
    <property type="match status" value="1"/>
</dbReference>
<dbReference type="RefSeq" id="WP_119770853.1">
    <property type="nucleotide sequence ID" value="NZ_QYUO01000002.1"/>
</dbReference>
<protein>
    <submittedName>
        <fullName evidence="5">Malonate decarboxylase holo-[acyl-carrier-protein] synthase</fullName>
    </submittedName>
</protein>
<evidence type="ECO:0000256" key="1">
    <source>
        <dbReference type="ARBA" id="ARBA00022679"/>
    </source>
</evidence>
<evidence type="ECO:0000259" key="3">
    <source>
        <dbReference type="Pfam" id="PF10620"/>
    </source>
</evidence>
<proteinExistence type="predicted"/>
<comment type="caution">
    <text evidence="5">The sequence shown here is derived from an EMBL/GenBank/DDBJ whole genome shotgun (WGS) entry which is preliminary data.</text>
</comment>
<feature type="domain" description="Phosphoribosyl-dephospho-CoA transferase MdcG N-terminal" evidence="4">
    <location>
        <begin position="7"/>
        <end position="89"/>
    </location>
</feature>
<feature type="domain" description="Phosphoribosyl-dephospho-CoA transferase MdcG C-terminal" evidence="3">
    <location>
        <begin position="92"/>
        <end position="213"/>
    </location>
</feature>
<dbReference type="Pfam" id="PF20866">
    <property type="entry name" value="MdcG_N"/>
    <property type="match status" value="1"/>
</dbReference>
<dbReference type="GO" id="GO:0016779">
    <property type="term" value="F:nucleotidyltransferase activity"/>
    <property type="evidence" value="ECO:0007669"/>
    <property type="project" value="UniProtKB-KW"/>
</dbReference>
<evidence type="ECO:0000256" key="2">
    <source>
        <dbReference type="ARBA" id="ARBA00022695"/>
    </source>
</evidence>
<dbReference type="EMBL" id="QYUO01000002">
    <property type="protein sequence ID" value="RJF95706.1"/>
    <property type="molecule type" value="Genomic_DNA"/>
</dbReference>
<dbReference type="NCBIfam" id="TIGR03135">
    <property type="entry name" value="malonate_mdcG"/>
    <property type="match status" value="1"/>
</dbReference>
<accession>A0A3A3G2Q8</accession>
<evidence type="ECO:0000259" key="4">
    <source>
        <dbReference type="Pfam" id="PF20866"/>
    </source>
</evidence>
<organism evidence="5 6">
    <name type="scientific">Noviherbaspirillum saxi</name>
    <dbReference type="NCBI Taxonomy" id="2320863"/>
    <lineage>
        <taxon>Bacteria</taxon>
        <taxon>Pseudomonadati</taxon>
        <taxon>Pseudomonadota</taxon>
        <taxon>Betaproteobacteria</taxon>
        <taxon>Burkholderiales</taxon>
        <taxon>Oxalobacteraceae</taxon>
        <taxon>Noviherbaspirillum</taxon>
    </lineage>
</organism>
<keyword evidence="2" id="KW-0548">Nucleotidyltransferase</keyword>
<dbReference type="OrthoDB" id="8562329at2"/>
<keyword evidence="1" id="KW-0808">Transferase</keyword>
<gene>
    <name evidence="5" type="primary">mdcG</name>
    <name evidence="5" type="ORF">D3871_20215</name>
</gene>
<dbReference type="Proteomes" id="UP000265955">
    <property type="component" value="Unassembled WGS sequence"/>
</dbReference>
<dbReference type="InterPro" id="IPR049180">
    <property type="entry name" value="MdcG_C"/>
</dbReference>
<name>A0A3A3G2Q8_9BURK</name>
<evidence type="ECO:0000313" key="5">
    <source>
        <dbReference type="EMBL" id="RJF95706.1"/>
    </source>
</evidence>
<sequence>MTIMLNRHFLVWLSSEGWDSVMNQVHPGNVTLIEEWCTKDWPAIARRHEVGIAEDQICVGIAGPPRDDGTRPRVPLAIPRDAVSRTTAPISLDRVISVLPTRWHDGITTLLQEAANLNITLRVYGSASWQFITGQPYVRNNSDIDILCYPRTQEELKRIVDLLDHTADQLPLDGEVVFPSMEAVAWKEWQAARHSNDGRRVLVKGCHKAYLAKMDTLLHTFETTQ</sequence>